<evidence type="ECO:0000313" key="2">
    <source>
        <dbReference type="Proteomes" id="UP000020406"/>
    </source>
</evidence>
<reference evidence="1 2" key="1">
    <citation type="journal article" date="2014" name="Genome Announc.">
        <title>Draft Genome Sequence of Xylella fastidiosa Pear Leaf Scorch Strain in Taiwan.</title>
        <authorList>
            <person name="Su C.C."/>
            <person name="Deng W.L."/>
            <person name="Jan F.J."/>
            <person name="Chang C.J."/>
            <person name="Huang H."/>
            <person name="Chen J."/>
        </authorList>
    </citation>
    <scope>NUCLEOTIDE SEQUENCE [LARGE SCALE GENOMIC DNA]</scope>
    <source>
        <strain evidence="1 2">PLS229</strain>
    </source>
</reference>
<protein>
    <submittedName>
        <fullName evidence="1">Uncharacterized protein</fullName>
    </submittedName>
</protein>
<proteinExistence type="predicted"/>
<gene>
    <name evidence="1" type="ORF">AF72_12475</name>
</gene>
<dbReference type="AlphaFoldDB" id="Z9JGJ8"/>
<dbReference type="RefSeq" id="WP_038272790.1">
    <property type="nucleotide sequence ID" value="NZ_JAJPPP010000002.1"/>
</dbReference>
<comment type="caution">
    <text evidence="1">The sequence shown here is derived from an EMBL/GenBank/DDBJ whole genome shotgun (WGS) entry which is preliminary data.</text>
</comment>
<organism evidence="1 2">
    <name type="scientific">Xylella taiwanensis</name>
    <dbReference type="NCBI Taxonomy" id="1444770"/>
    <lineage>
        <taxon>Bacteria</taxon>
        <taxon>Pseudomonadati</taxon>
        <taxon>Pseudomonadota</taxon>
        <taxon>Gammaproteobacteria</taxon>
        <taxon>Lysobacterales</taxon>
        <taxon>Lysobacteraceae</taxon>
        <taxon>Xylella</taxon>
    </lineage>
</organism>
<dbReference type="STRING" id="1444770.AF72_12475"/>
<dbReference type="KEGG" id="xtw:AB672_11000"/>
<dbReference type="EMBL" id="JDSQ01000031">
    <property type="protein sequence ID" value="EWS77128.1"/>
    <property type="molecule type" value="Genomic_DNA"/>
</dbReference>
<name>Z9JGJ8_9GAMM</name>
<evidence type="ECO:0000313" key="1">
    <source>
        <dbReference type="EMBL" id="EWS77128.1"/>
    </source>
</evidence>
<sequence length="108" mass="11675">MFGIFASKPQKDSPLAADDAPGDAVILKIQHHQSGLVSLDNHALLPRRFQARRNHDAPRSTPGSVLSAVSLVSCEDLPFCKMCPCHDAPQPSASLRPMQQAISWCGVM</sequence>
<accession>Z9JGJ8</accession>
<dbReference type="Proteomes" id="UP000020406">
    <property type="component" value="Unassembled WGS sequence"/>
</dbReference>